<keyword evidence="4" id="KW-1185">Reference proteome</keyword>
<organism evidence="3 4">
    <name type="scientific">Yinghuangia soli</name>
    <dbReference type="NCBI Taxonomy" id="2908204"/>
    <lineage>
        <taxon>Bacteria</taxon>
        <taxon>Bacillati</taxon>
        <taxon>Actinomycetota</taxon>
        <taxon>Actinomycetes</taxon>
        <taxon>Kitasatosporales</taxon>
        <taxon>Streptomycetaceae</taxon>
        <taxon>Yinghuangia</taxon>
    </lineage>
</organism>
<dbReference type="Proteomes" id="UP001165378">
    <property type="component" value="Unassembled WGS sequence"/>
</dbReference>
<evidence type="ECO:0000259" key="2">
    <source>
        <dbReference type="Pfam" id="PF13577"/>
    </source>
</evidence>
<name>A0AA41U1I2_9ACTN</name>
<feature type="domain" description="SnoaL-like" evidence="2">
    <location>
        <begin position="26"/>
        <end position="143"/>
    </location>
</feature>
<evidence type="ECO:0000313" key="3">
    <source>
        <dbReference type="EMBL" id="MCF2529575.1"/>
    </source>
</evidence>
<evidence type="ECO:0000256" key="1">
    <source>
        <dbReference type="SAM" id="MobiDB-lite"/>
    </source>
</evidence>
<dbReference type="Pfam" id="PF13577">
    <property type="entry name" value="SnoaL_4"/>
    <property type="match status" value="1"/>
</dbReference>
<accession>A0AA41U1I2</accession>
<dbReference type="AlphaFoldDB" id="A0AA41U1I2"/>
<dbReference type="InterPro" id="IPR037401">
    <property type="entry name" value="SnoaL-like"/>
</dbReference>
<dbReference type="CDD" id="cd00531">
    <property type="entry name" value="NTF2_like"/>
    <property type="match status" value="1"/>
</dbReference>
<reference evidence="3" key="1">
    <citation type="submission" date="2022-01" db="EMBL/GenBank/DDBJ databases">
        <title>Genome-Based Taxonomic Classification of the Phylum Actinobacteria.</title>
        <authorList>
            <person name="Gao Y."/>
        </authorList>
    </citation>
    <scope>NUCLEOTIDE SEQUENCE</scope>
    <source>
        <strain evidence="3">KLBMP 8922</strain>
    </source>
</reference>
<comment type="caution">
    <text evidence="3">The sequence shown here is derived from an EMBL/GenBank/DDBJ whole genome shotgun (WGS) entry which is preliminary data.</text>
</comment>
<dbReference type="RefSeq" id="WP_235053940.1">
    <property type="nucleotide sequence ID" value="NZ_JAKFHA010000012.1"/>
</dbReference>
<dbReference type="SUPFAM" id="SSF54427">
    <property type="entry name" value="NTF2-like"/>
    <property type="match status" value="1"/>
</dbReference>
<dbReference type="InterPro" id="IPR032710">
    <property type="entry name" value="NTF2-like_dom_sf"/>
</dbReference>
<protein>
    <submittedName>
        <fullName evidence="3">Nuclear transport factor 2 family protein</fullName>
    </submittedName>
</protein>
<dbReference type="EMBL" id="JAKFHA010000012">
    <property type="protein sequence ID" value="MCF2529575.1"/>
    <property type="molecule type" value="Genomic_DNA"/>
</dbReference>
<evidence type="ECO:0000313" key="4">
    <source>
        <dbReference type="Proteomes" id="UP001165378"/>
    </source>
</evidence>
<feature type="region of interest" description="Disordered" evidence="1">
    <location>
        <begin position="1"/>
        <end position="20"/>
    </location>
</feature>
<proteinExistence type="predicted"/>
<dbReference type="Gene3D" id="3.10.450.50">
    <property type="match status" value="1"/>
</dbReference>
<gene>
    <name evidence="3" type="ORF">LZ495_20465</name>
</gene>
<feature type="compositionally biased region" description="Polar residues" evidence="1">
    <location>
        <begin position="1"/>
        <end position="11"/>
    </location>
</feature>
<sequence>MTPTSAESPQSRPGAAAADGPARLARLEAYEDIRQLAARYALALDSRDVTALTSLFVDDVQTGDGGVGREALATWFDPVLRPYGITFHLIGNHVIDLVDEDHATGVVYCRPEHEVGDLWVVMPMQYWDRYERRDGRWYFRSRKPKVFYAADVLEHPLQVPGRYNFPGNPLITAAELPEKWASWQEFWSRTGSE</sequence>